<dbReference type="Gene3D" id="3.30.160.60">
    <property type="entry name" value="Classic Zinc Finger"/>
    <property type="match status" value="2"/>
</dbReference>
<dbReference type="PANTHER" id="PTHR23235">
    <property type="entry name" value="KRUEPPEL-LIKE TRANSCRIPTION FACTOR"/>
    <property type="match status" value="1"/>
</dbReference>
<feature type="compositionally biased region" description="Low complexity" evidence="11">
    <location>
        <begin position="147"/>
        <end position="156"/>
    </location>
</feature>
<comment type="subcellular location">
    <subcellularLocation>
        <location evidence="1">Nucleus</location>
    </subcellularLocation>
</comment>
<dbReference type="PROSITE" id="PS50157">
    <property type="entry name" value="ZINC_FINGER_C2H2_2"/>
    <property type="match status" value="3"/>
</dbReference>
<keyword evidence="14" id="KW-1185">Reference proteome</keyword>
<evidence type="ECO:0000256" key="1">
    <source>
        <dbReference type="ARBA" id="ARBA00004123"/>
    </source>
</evidence>
<dbReference type="Proteomes" id="UP000653454">
    <property type="component" value="Unassembled WGS sequence"/>
</dbReference>
<evidence type="ECO:0000256" key="2">
    <source>
        <dbReference type="ARBA" id="ARBA00006991"/>
    </source>
</evidence>
<dbReference type="PANTHER" id="PTHR23235:SF120">
    <property type="entry name" value="KRUPPEL-LIKE FACTOR 15"/>
    <property type="match status" value="1"/>
</dbReference>
<dbReference type="FunFam" id="3.30.160.60:FF:000193">
    <property type="entry name" value="Zinc finger protein 300"/>
    <property type="match status" value="1"/>
</dbReference>
<reference evidence="13" key="1">
    <citation type="submission" date="2020-11" db="EMBL/GenBank/DDBJ databases">
        <authorList>
            <person name="Whiteford S."/>
        </authorList>
    </citation>
    <scope>NUCLEOTIDE SEQUENCE</scope>
</reference>
<keyword evidence="4" id="KW-0677">Repeat</keyword>
<dbReference type="GO" id="GO:0000981">
    <property type="term" value="F:DNA-binding transcription factor activity, RNA polymerase II-specific"/>
    <property type="evidence" value="ECO:0007669"/>
    <property type="project" value="TreeGrafter"/>
</dbReference>
<dbReference type="AlphaFoldDB" id="A0A8S4FBZ2"/>
<keyword evidence="5 10" id="KW-0863">Zinc-finger</keyword>
<keyword evidence="9" id="KW-0539">Nucleus</keyword>
<dbReference type="InterPro" id="IPR013087">
    <property type="entry name" value="Znf_C2H2_type"/>
</dbReference>
<dbReference type="SMART" id="SM00355">
    <property type="entry name" value="ZnF_C2H2"/>
    <property type="match status" value="3"/>
</dbReference>
<feature type="domain" description="C2H2-type" evidence="12">
    <location>
        <begin position="280"/>
        <end position="306"/>
    </location>
</feature>
<evidence type="ECO:0000256" key="7">
    <source>
        <dbReference type="ARBA" id="ARBA00023015"/>
    </source>
</evidence>
<keyword evidence="6" id="KW-0862">Zinc</keyword>
<feature type="domain" description="C2H2-type" evidence="12">
    <location>
        <begin position="252"/>
        <end position="279"/>
    </location>
</feature>
<protein>
    <submittedName>
        <fullName evidence="13">(diamondback moth) hypothetical protein</fullName>
    </submittedName>
</protein>
<dbReference type="GO" id="GO:0000978">
    <property type="term" value="F:RNA polymerase II cis-regulatory region sequence-specific DNA binding"/>
    <property type="evidence" value="ECO:0007669"/>
    <property type="project" value="TreeGrafter"/>
</dbReference>
<sequence length="457" mass="53620">MPRCFLSSVRKYSESFIQEKSSSSAENDTKPFRVSKINFKRQKNILKNNETIYHDKVPISTRFYLQLLKRSQFLQPFIDTEPYEYASESEKAVNSPENHKTRHIKEIVKKNETKTYNLRSSEAKTERKVFYEKRRRARRKKCENETENSTNNCISELKPSTKRLNHREPLAPIIEEMKSREPLKPVNKGSEIHKIAEKLKSLMKLNEVEKLDRELLTCTESFENDDVHCDVEKEESPTFVPPTLDDAPRRPHVCKYCGKTFDRPWVLKGHLRLHTGERPFGCQWHDCGRTFADRSNLRAHQRTRGHHAWGWRCAACGKAFSQRRYLERHRGDACKKFKLHTRTSDKNGKTEAKNIPIPIYGSICQKNPEKNTKCYPDAEKNNEKRLKINNFNADEDITYKGDFKVAEEIDNPGAGYRFDDDRQSFDLEYSDFPIDLSMGKKRDLEDKENFVDLTNLP</sequence>
<organism evidence="13 14">
    <name type="scientific">Plutella xylostella</name>
    <name type="common">Diamondback moth</name>
    <name type="synonym">Plutella maculipennis</name>
    <dbReference type="NCBI Taxonomy" id="51655"/>
    <lineage>
        <taxon>Eukaryota</taxon>
        <taxon>Metazoa</taxon>
        <taxon>Ecdysozoa</taxon>
        <taxon>Arthropoda</taxon>
        <taxon>Hexapoda</taxon>
        <taxon>Insecta</taxon>
        <taxon>Pterygota</taxon>
        <taxon>Neoptera</taxon>
        <taxon>Endopterygota</taxon>
        <taxon>Lepidoptera</taxon>
        <taxon>Glossata</taxon>
        <taxon>Ditrysia</taxon>
        <taxon>Yponomeutoidea</taxon>
        <taxon>Plutellidae</taxon>
        <taxon>Plutella</taxon>
    </lineage>
</organism>
<dbReference type="EMBL" id="CAJHNJ030000030">
    <property type="protein sequence ID" value="CAG9124474.1"/>
    <property type="molecule type" value="Genomic_DNA"/>
</dbReference>
<evidence type="ECO:0000256" key="11">
    <source>
        <dbReference type="SAM" id="MobiDB-lite"/>
    </source>
</evidence>
<proteinExistence type="inferred from homology"/>
<evidence type="ECO:0000256" key="3">
    <source>
        <dbReference type="ARBA" id="ARBA00022723"/>
    </source>
</evidence>
<feature type="domain" description="C2H2-type" evidence="12">
    <location>
        <begin position="311"/>
        <end position="345"/>
    </location>
</feature>
<dbReference type="GO" id="GO:0008270">
    <property type="term" value="F:zinc ion binding"/>
    <property type="evidence" value="ECO:0007669"/>
    <property type="project" value="UniProtKB-KW"/>
</dbReference>
<evidence type="ECO:0000256" key="6">
    <source>
        <dbReference type="ARBA" id="ARBA00022833"/>
    </source>
</evidence>
<keyword evidence="3" id="KW-0479">Metal-binding</keyword>
<dbReference type="SUPFAM" id="SSF57667">
    <property type="entry name" value="beta-beta-alpha zinc fingers"/>
    <property type="match status" value="1"/>
</dbReference>
<dbReference type="FunFam" id="3.30.160.60:FF:000446">
    <property type="entry name" value="Zinc finger protein"/>
    <property type="match status" value="1"/>
</dbReference>
<name>A0A8S4FBZ2_PLUXY</name>
<dbReference type="GO" id="GO:0005634">
    <property type="term" value="C:nucleus"/>
    <property type="evidence" value="ECO:0007669"/>
    <property type="project" value="UniProtKB-SubCell"/>
</dbReference>
<dbReference type="InterPro" id="IPR036236">
    <property type="entry name" value="Znf_C2H2_sf"/>
</dbReference>
<evidence type="ECO:0000313" key="14">
    <source>
        <dbReference type="Proteomes" id="UP000653454"/>
    </source>
</evidence>
<evidence type="ECO:0000259" key="12">
    <source>
        <dbReference type="PROSITE" id="PS50157"/>
    </source>
</evidence>
<gene>
    <name evidence="13" type="ORF">PLXY2_LOCUS8227</name>
</gene>
<evidence type="ECO:0000256" key="4">
    <source>
        <dbReference type="ARBA" id="ARBA00022737"/>
    </source>
</evidence>
<keyword evidence="8" id="KW-0804">Transcription</keyword>
<comment type="similarity">
    <text evidence="2">Belongs to the krueppel C2H2-type zinc-finger protein family.</text>
</comment>
<feature type="region of interest" description="Disordered" evidence="11">
    <location>
        <begin position="138"/>
        <end position="162"/>
    </location>
</feature>
<evidence type="ECO:0000313" key="13">
    <source>
        <dbReference type="EMBL" id="CAG9124474.1"/>
    </source>
</evidence>
<dbReference type="PROSITE" id="PS00028">
    <property type="entry name" value="ZINC_FINGER_C2H2_1"/>
    <property type="match status" value="2"/>
</dbReference>
<evidence type="ECO:0000256" key="5">
    <source>
        <dbReference type="ARBA" id="ARBA00022771"/>
    </source>
</evidence>
<evidence type="ECO:0000256" key="10">
    <source>
        <dbReference type="PROSITE-ProRule" id="PRU00042"/>
    </source>
</evidence>
<evidence type="ECO:0000256" key="9">
    <source>
        <dbReference type="ARBA" id="ARBA00023242"/>
    </source>
</evidence>
<accession>A0A8S4FBZ2</accession>
<keyword evidence="7" id="KW-0805">Transcription regulation</keyword>
<dbReference type="Pfam" id="PF00096">
    <property type="entry name" value="zf-C2H2"/>
    <property type="match status" value="3"/>
</dbReference>
<comment type="caution">
    <text evidence="13">The sequence shown here is derived from an EMBL/GenBank/DDBJ whole genome shotgun (WGS) entry which is preliminary data.</text>
</comment>
<evidence type="ECO:0000256" key="8">
    <source>
        <dbReference type="ARBA" id="ARBA00023163"/>
    </source>
</evidence>